<gene>
    <name evidence="1" type="ordered locus">TTE0647</name>
</gene>
<proteinExistence type="predicted"/>
<accession>Q8RC05</accession>
<dbReference type="Proteomes" id="UP000000555">
    <property type="component" value="Chromosome"/>
</dbReference>
<dbReference type="HOGENOM" id="CLU_2877314_0_0_9"/>
<dbReference type="STRING" id="273068.TTE0647"/>
<sequence length="63" mass="7596">MLSHKKVFIELLRSFVKKDWVNEIDESSLIRINKSFILQDFKNKEADLIYRAKLKDKDVFSTY</sequence>
<dbReference type="KEGG" id="tte:TTE0647"/>
<organism evidence="1 2">
    <name type="scientific">Caldanaerobacter subterraneus subsp. tengcongensis (strain DSM 15242 / JCM 11007 / NBRC 100824 / MB4)</name>
    <name type="common">Thermoanaerobacter tengcongensis</name>
    <dbReference type="NCBI Taxonomy" id="273068"/>
    <lineage>
        <taxon>Bacteria</taxon>
        <taxon>Bacillati</taxon>
        <taxon>Bacillota</taxon>
        <taxon>Clostridia</taxon>
        <taxon>Thermoanaerobacterales</taxon>
        <taxon>Thermoanaerobacteraceae</taxon>
        <taxon>Caldanaerobacter</taxon>
    </lineage>
</organism>
<dbReference type="eggNOG" id="COG5464">
    <property type="taxonomic scope" value="Bacteria"/>
</dbReference>
<evidence type="ECO:0000313" key="2">
    <source>
        <dbReference type="Proteomes" id="UP000000555"/>
    </source>
</evidence>
<name>Q8RC05_CALS4</name>
<dbReference type="AlphaFoldDB" id="Q8RC05"/>
<keyword evidence="2" id="KW-1185">Reference proteome</keyword>
<protein>
    <submittedName>
        <fullName evidence="1">Uncharacterized protein</fullName>
    </submittedName>
</protein>
<reference evidence="1 2" key="1">
    <citation type="journal article" date="2002" name="Genome Res.">
        <title>A complete sequence of the T. tengcongensis genome.</title>
        <authorList>
            <person name="Bao Q."/>
            <person name="Tian Y."/>
            <person name="Li W."/>
            <person name="Xu Z."/>
            <person name="Xuan Z."/>
            <person name="Hu S."/>
            <person name="Dong W."/>
            <person name="Yang J."/>
            <person name="Chen Y."/>
            <person name="Xue Y."/>
            <person name="Xu Y."/>
            <person name="Lai X."/>
            <person name="Huang L."/>
            <person name="Dong X."/>
            <person name="Ma Y."/>
            <person name="Ling L."/>
            <person name="Tan H."/>
            <person name="Chen R."/>
            <person name="Wang J."/>
            <person name="Yu J."/>
            <person name="Yang H."/>
        </authorList>
    </citation>
    <scope>NUCLEOTIDE SEQUENCE [LARGE SCALE GENOMIC DNA]</scope>
    <source>
        <strain evidence="2">DSM 15242 / JCM 11007 / NBRC 100824 / MB4</strain>
    </source>
</reference>
<dbReference type="EMBL" id="AE008691">
    <property type="protein sequence ID" value="AAM23915.1"/>
    <property type="molecule type" value="Genomic_DNA"/>
</dbReference>
<evidence type="ECO:0000313" key="1">
    <source>
        <dbReference type="EMBL" id="AAM23915.1"/>
    </source>
</evidence>